<name>A0A7K3WLR8_9FLAO</name>
<dbReference type="Proteomes" id="UP000486602">
    <property type="component" value="Unassembled WGS sequence"/>
</dbReference>
<comment type="caution">
    <text evidence="1">The sequence shown here is derived from an EMBL/GenBank/DDBJ whole genome shotgun (WGS) entry which is preliminary data.</text>
</comment>
<dbReference type="SUPFAM" id="SSF53790">
    <property type="entry name" value="Tetrapyrrole methylase"/>
    <property type="match status" value="1"/>
</dbReference>
<dbReference type="InterPro" id="IPR008189">
    <property type="entry name" value="rRNA_ssu_MeTfrase_I"/>
</dbReference>
<dbReference type="RefSeq" id="WP_163283317.1">
    <property type="nucleotide sequence ID" value="NZ_JAAGVY010000004.1"/>
</dbReference>
<dbReference type="AlphaFoldDB" id="A0A7K3WLR8"/>
<proteinExistence type="predicted"/>
<sequence>MAAKKGTLYLIPTTLGESKPDWVIPAGVLATSRRLKHFIAENERSARRYLKAIGTEHPLDDLQFYILDKRSKAIDVPRLIAPLLQGVDMGLISEAGLPAIADPGGLAVAACHQNKIKVVPGTGPSSIVLGLIASGFNGQEFSFHGYLPMNKKDRLHKLRILENEVRKTGATQIFMETPFRNESLFEDMMNHCSPGTEICVATDITLQTEVITTHTVDEWIKHPPKIDKRPCMFLMGVSC</sequence>
<gene>
    <name evidence="1" type="ORF">G3O08_03605</name>
</gene>
<keyword evidence="2" id="KW-1185">Reference proteome</keyword>
<reference evidence="1 2" key="1">
    <citation type="submission" date="2020-02" db="EMBL/GenBank/DDBJ databases">
        <title>Out from the shadows clarifying the taxonomy of the family Cryomorphaceae and related taxa by utilizing the GTDB taxonomic framework.</title>
        <authorList>
            <person name="Bowman J.P."/>
        </authorList>
    </citation>
    <scope>NUCLEOTIDE SEQUENCE [LARGE SCALE GENOMIC DNA]</scope>
    <source>
        <strain evidence="1 2">QSSC 1-22</strain>
    </source>
</reference>
<dbReference type="GO" id="GO:0032259">
    <property type="term" value="P:methylation"/>
    <property type="evidence" value="ECO:0007669"/>
    <property type="project" value="UniProtKB-KW"/>
</dbReference>
<dbReference type="CDD" id="cd11649">
    <property type="entry name" value="RsmI_like"/>
    <property type="match status" value="1"/>
</dbReference>
<organism evidence="1 2">
    <name type="scientific">Cryomorpha ignava</name>
    <dbReference type="NCBI Taxonomy" id="101383"/>
    <lineage>
        <taxon>Bacteria</taxon>
        <taxon>Pseudomonadati</taxon>
        <taxon>Bacteroidota</taxon>
        <taxon>Flavobacteriia</taxon>
        <taxon>Flavobacteriales</taxon>
        <taxon>Cryomorphaceae</taxon>
        <taxon>Cryomorpha</taxon>
    </lineage>
</organism>
<dbReference type="InterPro" id="IPR035996">
    <property type="entry name" value="4pyrrol_Methylase_sf"/>
</dbReference>
<evidence type="ECO:0000313" key="1">
    <source>
        <dbReference type="EMBL" id="NEN22589.1"/>
    </source>
</evidence>
<accession>A0A7K3WLR8</accession>
<dbReference type="InterPro" id="IPR014777">
    <property type="entry name" value="4pyrrole_Mease_sub1"/>
</dbReference>
<dbReference type="GO" id="GO:0008168">
    <property type="term" value="F:methyltransferase activity"/>
    <property type="evidence" value="ECO:0007669"/>
    <property type="project" value="UniProtKB-KW"/>
</dbReference>
<dbReference type="InterPro" id="IPR014776">
    <property type="entry name" value="4pyrrole_Mease_sub2"/>
</dbReference>
<dbReference type="PIRSF" id="PIRSF005917">
    <property type="entry name" value="MTase_YraL"/>
    <property type="match status" value="1"/>
</dbReference>
<keyword evidence="1" id="KW-0808">Transferase</keyword>
<dbReference type="Gene3D" id="3.30.950.10">
    <property type="entry name" value="Methyltransferase, Cobalt-precorrin-4 Transmethylase, Domain 2"/>
    <property type="match status" value="1"/>
</dbReference>
<dbReference type="PANTHER" id="PTHR46111">
    <property type="entry name" value="RIBOSOMAL RNA SMALL SUBUNIT METHYLTRANSFERASE I"/>
    <property type="match status" value="1"/>
</dbReference>
<protein>
    <submittedName>
        <fullName evidence="1">SAM-dependent methyltransferase</fullName>
    </submittedName>
</protein>
<dbReference type="EMBL" id="JAAGVY010000004">
    <property type="protein sequence ID" value="NEN22589.1"/>
    <property type="molecule type" value="Genomic_DNA"/>
</dbReference>
<dbReference type="PANTHER" id="PTHR46111:SF2">
    <property type="entry name" value="SAM-DEPENDENT METHYLTRANSFERASE"/>
    <property type="match status" value="1"/>
</dbReference>
<evidence type="ECO:0000313" key="2">
    <source>
        <dbReference type="Proteomes" id="UP000486602"/>
    </source>
</evidence>
<keyword evidence="1" id="KW-0489">Methyltransferase</keyword>
<dbReference type="Gene3D" id="3.40.1010.10">
    <property type="entry name" value="Cobalt-precorrin-4 Transmethylase, Domain 1"/>
    <property type="match status" value="1"/>
</dbReference>